<dbReference type="PATRIC" id="fig|1423783.4.peg.1938"/>
<dbReference type="InterPro" id="IPR002933">
    <property type="entry name" value="Peptidase_M20"/>
</dbReference>
<dbReference type="GO" id="GO:0016805">
    <property type="term" value="F:dipeptidase activity"/>
    <property type="evidence" value="ECO:0007669"/>
    <property type="project" value="UniProtKB-KW"/>
</dbReference>
<dbReference type="SUPFAM" id="SSF55031">
    <property type="entry name" value="Bacterial exopeptidase dimerisation domain"/>
    <property type="match status" value="1"/>
</dbReference>
<evidence type="ECO:0000313" key="10">
    <source>
        <dbReference type="Proteomes" id="UP000051922"/>
    </source>
</evidence>
<keyword evidence="8" id="KW-0482">Metalloprotease</keyword>
<protein>
    <submittedName>
        <fullName evidence="9">Dipeptidase PepV</fullName>
    </submittedName>
</protein>
<sequence length="470" mass="49852">MAIDYAAAAAKYRDDIIADLSTLVAIDSERDVEHATADAPLGPGPAEALATMFKIAERDGFSTTNVENVAGRIEVGSGEDILGVLAHLDVVPAGEGWTRTPFQATIEGNRIYGRGTADDKGPGIAAYYALKVIRDLQLPLNKRVHLIYGTDEESEWYGMTRYMETQENPTLGFSPDAEFPIINGEKGIADFEIQLAHVAARAATTTLHAFNAGIRANMVPVTATATLTGAIPTDLEAVAGAFDEANGTKTAVTPVNNGVTITLTGRGAHSSIPAGGINAGTYLAALIDQLGLQLDPAGQQYLAVITNFLHAETNGARLNVALTDQKMGPLTASPDIFAFEQDGPQTILVNVRYPQGTDAEAIRDNMESSIGTDHVNVTIHGRVEEPHYVPASDPLVQTLLQVYTDHTGLPGEEGIVGGGTYGRMLQRGVAFGAQMPGAPEVMHMADEYITIDDIMRAVAIYADAIVRLAQ</sequence>
<dbReference type="PANTHER" id="PTHR43808">
    <property type="entry name" value="ACETYLORNITHINE DEACETYLASE"/>
    <property type="match status" value="1"/>
</dbReference>
<keyword evidence="7" id="KW-0224">Dipeptidase</keyword>
<dbReference type="SUPFAM" id="SSF53187">
    <property type="entry name" value="Zn-dependent exopeptidases"/>
    <property type="match status" value="1"/>
</dbReference>
<dbReference type="CDD" id="cd03888">
    <property type="entry name" value="M20_PepV"/>
    <property type="match status" value="1"/>
</dbReference>
<name>A0A0R1TUQ7_9LACO</name>
<evidence type="ECO:0000256" key="3">
    <source>
        <dbReference type="ARBA" id="ARBA00022670"/>
    </source>
</evidence>
<dbReference type="InterPro" id="IPR001261">
    <property type="entry name" value="ArgE/DapE_CS"/>
</dbReference>
<evidence type="ECO:0000256" key="6">
    <source>
        <dbReference type="ARBA" id="ARBA00022833"/>
    </source>
</evidence>
<dbReference type="InterPro" id="IPR036264">
    <property type="entry name" value="Bact_exopeptidase_dim_dom"/>
</dbReference>
<keyword evidence="6" id="KW-0862">Zinc</keyword>
<comment type="caution">
    <text evidence="9">The sequence shown here is derived from an EMBL/GenBank/DDBJ whole genome shotgun (WGS) entry which is preliminary data.</text>
</comment>
<comment type="similarity">
    <text evidence="2">Belongs to the peptidase M20A family.</text>
</comment>
<keyword evidence="10" id="KW-1185">Reference proteome</keyword>
<dbReference type="OrthoDB" id="9761532at2"/>
<keyword evidence="5" id="KW-0378">Hydrolase</keyword>
<reference evidence="9 10" key="1">
    <citation type="journal article" date="2015" name="Genome Announc.">
        <title>Expanding the biotechnology potential of lactobacilli through comparative genomics of 213 strains and associated genera.</title>
        <authorList>
            <person name="Sun Z."/>
            <person name="Harris H.M."/>
            <person name="McCann A."/>
            <person name="Guo C."/>
            <person name="Argimon S."/>
            <person name="Zhang W."/>
            <person name="Yang X."/>
            <person name="Jeffery I.B."/>
            <person name="Cooney J.C."/>
            <person name="Kagawa T.F."/>
            <person name="Liu W."/>
            <person name="Song Y."/>
            <person name="Salvetti E."/>
            <person name="Wrobel A."/>
            <person name="Rasinkangas P."/>
            <person name="Parkhill J."/>
            <person name="Rea M.C."/>
            <person name="O'Sullivan O."/>
            <person name="Ritari J."/>
            <person name="Douillard F.P."/>
            <person name="Paul Ross R."/>
            <person name="Yang R."/>
            <person name="Briner A.E."/>
            <person name="Felis G.E."/>
            <person name="de Vos W.M."/>
            <person name="Barrangou R."/>
            <person name="Klaenhammer T.R."/>
            <person name="Caufield P.W."/>
            <person name="Cui Y."/>
            <person name="Zhang H."/>
            <person name="O'Toole P.W."/>
        </authorList>
    </citation>
    <scope>NUCLEOTIDE SEQUENCE [LARGE SCALE GENOMIC DNA]</scope>
    <source>
        <strain evidence="9 10">DSM 15945</strain>
    </source>
</reference>
<dbReference type="Gene3D" id="3.40.630.10">
    <property type="entry name" value="Zn peptidases"/>
    <property type="match status" value="1"/>
</dbReference>
<dbReference type="GO" id="GO:0008777">
    <property type="term" value="F:acetylornithine deacetylase activity"/>
    <property type="evidence" value="ECO:0007669"/>
    <property type="project" value="TreeGrafter"/>
</dbReference>
<dbReference type="PROSITE" id="PS00758">
    <property type="entry name" value="ARGE_DAPE_CPG2_1"/>
    <property type="match status" value="1"/>
</dbReference>
<evidence type="ECO:0000256" key="2">
    <source>
        <dbReference type="ARBA" id="ARBA00006247"/>
    </source>
</evidence>
<dbReference type="EMBL" id="AZFJ01000056">
    <property type="protein sequence ID" value="KRL84941.1"/>
    <property type="molecule type" value="Genomic_DNA"/>
</dbReference>
<dbReference type="NCBIfam" id="NF005591">
    <property type="entry name" value="PRK07318.1"/>
    <property type="match status" value="1"/>
</dbReference>
<comment type="cofactor">
    <cofactor evidence="1">
        <name>Zn(2+)</name>
        <dbReference type="ChEBI" id="CHEBI:29105"/>
    </cofactor>
</comment>
<organism evidence="9 10">
    <name type="scientific">Lacticaseibacillus pantheris DSM 15945 = JCM 12539 = NBRC 106106</name>
    <dbReference type="NCBI Taxonomy" id="1423783"/>
    <lineage>
        <taxon>Bacteria</taxon>
        <taxon>Bacillati</taxon>
        <taxon>Bacillota</taxon>
        <taxon>Bacilli</taxon>
        <taxon>Lactobacillales</taxon>
        <taxon>Lactobacillaceae</taxon>
        <taxon>Lacticaseibacillus</taxon>
    </lineage>
</organism>
<evidence type="ECO:0000256" key="1">
    <source>
        <dbReference type="ARBA" id="ARBA00001947"/>
    </source>
</evidence>
<dbReference type="InterPro" id="IPR010964">
    <property type="entry name" value="M20A_pepV-rel"/>
</dbReference>
<dbReference type="NCBIfam" id="TIGR01887">
    <property type="entry name" value="dipeptidaselike"/>
    <property type="match status" value="1"/>
</dbReference>
<evidence type="ECO:0000313" key="9">
    <source>
        <dbReference type="EMBL" id="KRL84941.1"/>
    </source>
</evidence>
<accession>A0A0R1TUQ7</accession>
<proteinExistence type="inferred from homology"/>
<dbReference type="GO" id="GO:0008237">
    <property type="term" value="F:metallopeptidase activity"/>
    <property type="evidence" value="ECO:0007669"/>
    <property type="project" value="UniProtKB-KW"/>
</dbReference>
<dbReference type="Pfam" id="PF01546">
    <property type="entry name" value="Peptidase_M20"/>
    <property type="match status" value="1"/>
</dbReference>
<keyword evidence="3" id="KW-0645">Protease</keyword>
<evidence type="ECO:0000256" key="7">
    <source>
        <dbReference type="ARBA" id="ARBA00022997"/>
    </source>
</evidence>
<dbReference type="RefSeq" id="WP_056957052.1">
    <property type="nucleotide sequence ID" value="NZ_AZFJ01000056.1"/>
</dbReference>
<evidence type="ECO:0000256" key="4">
    <source>
        <dbReference type="ARBA" id="ARBA00022723"/>
    </source>
</evidence>
<dbReference type="PANTHER" id="PTHR43808:SF31">
    <property type="entry name" value="N-ACETYL-L-CITRULLINE DEACETYLASE"/>
    <property type="match status" value="1"/>
</dbReference>
<gene>
    <name evidence="9" type="ORF">FC50_GL001896</name>
</gene>
<dbReference type="STRING" id="1423783.FC50_GL001896"/>
<dbReference type="AlphaFoldDB" id="A0A0R1TUQ7"/>
<dbReference type="Gene3D" id="3.30.70.360">
    <property type="match status" value="2"/>
</dbReference>
<dbReference type="GO" id="GO:0006526">
    <property type="term" value="P:L-arginine biosynthetic process"/>
    <property type="evidence" value="ECO:0007669"/>
    <property type="project" value="TreeGrafter"/>
</dbReference>
<keyword evidence="4" id="KW-0479">Metal-binding</keyword>
<evidence type="ECO:0000256" key="8">
    <source>
        <dbReference type="ARBA" id="ARBA00023049"/>
    </source>
</evidence>
<dbReference type="GO" id="GO:0006508">
    <property type="term" value="P:proteolysis"/>
    <property type="evidence" value="ECO:0007669"/>
    <property type="project" value="UniProtKB-KW"/>
</dbReference>
<dbReference type="Proteomes" id="UP000051922">
    <property type="component" value="Unassembled WGS sequence"/>
</dbReference>
<evidence type="ECO:0000256" key="5">
    <source>
        <dbReference type="ARBA" id="ARBA00022801"/>
    </source>
</evidence>
<dbReference type="GO" id="GO:0008270">
    <property type="term" value="F:zinc ion binding"/>
    <property type="evidence" value="ECO:0007669"/>
    <property type="project" value="InterPro"/>
</dbReference>
<dbReference type="InterPro" id="IPR050072">
    <property type="entry name" value="Peptidase_M20A"/>
</dbReference>